<gene>
    <name evidence="5" type="primary">aac</name>
    <name evidence="5" type="ORF">EJ065_6360</name>
</gene>
<protein>
    <submittedName>
        <fullName evidence="5">Aculeacin-A acylase</fullName>
    </submittedName>
</protein>
<dbReference type="RefSeq" id="WP_128799158.1">
    <property type="nucleotide sequence ID" value="NZ_CP034669.1"/>
</dbReference>
<dbReference type="AlphaFoldDB" id="A0A410S103"/>
<dbReference type="SUPFAM" id="SSF56235">
    <property type="entry name" value="N-terminal nucleophile aminohydrolases (Ntn hydrolases)"/>
    <property type="match status" value="1"/>
</dbReference>
<dbReference type="InterPro" id="IPR023343">
    <property type="entry name" value="Penicillin_amidase_dom1"/>
</dbReference>
<keyword evidence="4" id="KW-0865">Zymogen</keyword>
<evidence type="ECO:0000313" key="5">
    <source>
        <dbReference type="EMBL" id="QAT87889.1"/>
    </source>
</evidence>
<sequence>MDGRNGRTGGARLLPLTALLLATGCEPRTATPPAPEGPTTSVKKLGAGSLSATVRRTAHGIPHVLADDFAGVGYGYGYAFAQDNFCALMDALVTVNAERSRYFGPDGTYLAALGSQYNNLKSDFFYQAINDDGTVEALLAKPPPLGPSQDVRELVRGYTAGINRYLTETGVDGLSDPRCKGAAWVRPITERDLYRRYYQLSLFASSLFFLDALVDAKPPSLLPDGTLPLPLPVPATLDRKVFPSSETLGLGSNAFGLGSQATRNGKGMLLANPHFPWEGSERFYEAHLTVPGKLNVSGVSLLGVPAILIGHNETLAWSHTVSTAYRFTPFELKLIPGFPTKYLYDGQIRDMTTRTVTVQAKAADGSLTPRQHTFYRSHLGPMMEYPAGLMTWNGLTGYAFHDANASNLRLLDAFFAMDRAANVDELRTAQATWQGIPWVNTIAADAQGRAYYADMSVVPHVTDAKLARCVLSPIPLLVLASAGLPVLDGSRSDCALGSDADAVEPGIFGPGSLPRLTRADYVTNSNDSYWLPNPAQPLTGFPRILGGEKNVRSLRTRLGLKMVQGRLAGTDGLEGQGFTLEQLQTVMFNNRNHSGELLRDAAVSLCRRTPFVLMPDLTFEDLRPACPVLAAWDLKGDLDSRGELLWRVFLFTAVGATGGPYLVPFNANDPVNTPRTLNTLNPQVAQALGTAIRTLRERGIALDATTGSVQGKRKNGVFYPVHGCAHDEGCFNQIANQLAPDGTYEPVLGSSFVMAVSFTDSGPVAKSVLTYSQSTNPASPWFADQTAMFSQKQWVDRRYTEAEIASDPALTVTHLQE</sequence>
<dbReference type="InterPro" id="IPR043147">
    <property type="entry name" value="Penicillin_amidase_A-knob"/>
</dbReference>
<name>A0A410S103_CORCK</name>
<proteinExistence type="inferred from homology"/>
<evidence type="ECO:0000256" key="1">
    <source>
        <dbReference type="ARBA" id="ARBA00006586"/>
    </source>
</evidence>
<dbReference type="Proteomes" id="UP000288758">
    <property type="component" value="Chromosome"/>
</dbReference>
<comment type="similarity">
    <text evidence="1">Belongs to the peptidase S45 family.</text>
</comment>
<dbReference type="GO" id="GO:0016811">
    <property type="term" value="F:hydrolase activity, acting on carbon-nitrogen (but not peptide) bonds, in linear amides"/>
    <property type="evidence" value="ECO:0007669"/>
    <property type="project" value="InterPro"/>
</dbReference>
<dbReference type="InterPro" id="IPR043146">
    <property type="entry name" value="Penicillin_amidase_N_B-knob"/>
</dbReference>
<dbReference type="Gene3D" id="3.60.20.10">
    <property type="entry name" value="Glutamine Phosphoribosylpyrophosphate, subunit 1, domain 1"/>
    <property type="match status" value="1"/>
</dbReference>
<dbReference type="InterPro" id="IPR002692">
    <property type="entry name" value="S45"/>
</dbReference>
<keyword evidence="2" id="KW-0732">Signal</keyword>
<dbReference type="Gene3D" id="2.30.120.10">
    <property type="match status" value="1"/>
</dbReference>
<keyword evidence="3" id="KW-0378">Hydrolase</keyword>
<accession>A0A410S103</accession>
<dbReference type="InterPro" id="IPR029055">
    <property type="entry name" value="Ntn_hydrolases_N"/>
</dbReference>
<evidence type="ECO:0000256" key="2">
    <source>
        <dbReference type="ARBA" id="ARBA00022729"/>
    </source>
</evidence>
<dbReference type="CDD" id="cd01936">
    <property type="entry name" value="Ntn_CA"/>
    <property type="match status" value="1"/>
</dbReference>
<dbReference type="Gene3D" id="1.10.439.10">
    <property type="entry name" value="Penicillin Amidohydrolase, domain 1"/>
    <property type="match status" value="1"/>
</dbReference>
<evidence type="ECO:0000313" key="6">
    <source>
        <dbReference type="Proteomes" id="UP000288758"/>
    </source>
</evidence>
<dbReference type="PROSITE" id="PS51257">
    <property type="entry name" value="PROKAR_LIPOPROTEIN"/>
    <property type="match status" value="1"/>
</dbReference>
<evidence type="ECO:0000256" key="4">
    <source>
        <dbReference type="ARBA" id="ARBA00023145"/>
    </source>
</evidence>
<dbReference type="EMBL" id="CP034669">
    <property type="protein sequence ID" value="QAT87889.1"/>
    <property type="molecule type" value="Genomic_DNA"/>
</dbReference>
<dbReference type="PANTHER" id="PTHR34218:SF3">
    <property type="entry name" value="ACYL-HOMOSERINE LACTONE ACYLASE PVDQ"/>
    <property type="match status" value="1"/>
</dbReference>
<dbReference type="Pfam" id="PF01804">
    <property type="entry name" value="Penicil_amidase"/>
    <property type="match status" value="1"/>
</dbReference>
<dbReference type="GO" id="GO:0017000">
    <property type="term" value="P:antibiotic biosynthetic process"/>
    <property type="evidence" value="ECO:0007669"/>
    <property type="project" value="InterPro"/>
</dbReference>
<organism evidence="5 6">
    <name type="scientific">Corallococcus coralloides</name>
    <name type="common">Myxococcus coralloides</name>
    <dbReference type="NCBI Taxonomy" id="184914"/>
    <lineage>
        <taxon>Bacteria</taxon>
        <taxon>Pseudomonadati</taxon>
        <taxon>Myxococcota</taxon>
        <taxon>Myxococcia</taxon>
        <taxon>Myxococcales</taxon>
        <taxon>Cystobacterineae</taxon>
        <taxon>Myxococcaceae</taxon>
        <taxon>Corallococcus</taxon>
    </lineage>
</organism>
<dbReference type="Gene3D" id="1.10.1400.10">
    <property type="match status" value="1"/>
</dbReference>
<dbReference type="PANTHER" id="PTHR34218">
    <property type="entry name" value="PEPTIDASE S45 PENICILLIN AMIDASE"/>
    <property type="match status" value="1"/>
</dbReference>
<evidence type="ECO:0000256" key="3">
    <source>
        <dbReference type="ARBA" id="ARBA00022801"/>
    </source>
</evidence>
<reference evidence="5 6" key="1">
    <citation type="submission" date="2018-12" db="EMBL/GenBank/DDBJ databases">
        <title>Complete Genome Sequence of the Corallopyronin A producing Myxobacterium Corallococcus coralloides B035.</title>
        <authorList>
            <person name="Bouhired S.M."/>
            <person name="Rupp O."/>
            <person name="Blom J."/>
            <person name="Schaeberle T.F."/>
            <person name="Kehraus S."/>
            <person name="Schiefer A."/>
            <person name="Pfarr K."/>
            <person name="Goesmann A."/>
            <person name="Hoerauf A."/>
            <person name="Koenig G.M."/>
        </authorList>
    </citation>
    <scope>NUCLEOTIDE SEQUENCE [LARGE SCALE GENOMIC DNA]</scope>
    <source>
        <strain evidence="5 6">B035</strain>
    </source>
</reference>